<name>F0WAB2_9STRA</name>
<dbReference type="Pfam" id="PF22669">
    <property type="entry name" value="Exo_endo_phos2"/>
    <property type="match status" value="1"/>
</dbReference>
<dbReference type="PANTHER" id="PTHR11200">
    <property type="entry name" value="INOSITOL 5-PHOSPHATASE"/>
    <property type="match status" value="1"/>
</dbReference>
<dbReference type="EMBL" id="FR824089">
    <property type="protein sequence ID" value="CCA18082.1"/>
    <property type="molecule type" value="Genomic_DNA"/>
</dbReference>
<dbReference type="InterPro" id="IPR036691">
    <property type="entry name" value="Endo/exonu/phosph_ase_sf"/>
</dbReference>
<dbReference type="SMART" id="SM00128">
    <property type="entry name" value="IPPc"/>
    <property type="match status" value="1"/>
</dbReference>
<dbReference type="PROSITE" id="PS50096">
    <property type="entry name" value="IQ"/>
    <property type="match status" value="2"/>
</dbReference>
<organism evidence="3">
    <name type="scientific">Albugo laibachii Nc14</name>
    <dbReference type="NCBI Taxonomy" id="890382"/>
    <lineage>
        <taxon>Eukaryota</taxon>
        <taxon>Sar</taxon>
        <taxon>Stramenopiles</taxon>
        <taxon>Oomycota</taxon>
        <taxon>Peronosporomycetes</taxon>
        <taxon>Albuginales</taxon>
        <taxon>Albuginaceae</taxon>
        <taxon>Albugo</taxon>
    </lineage>
</organism>
<reference evidence="3" key="2">
    <citation type="submission" date="2011-02" db="EMBL/GenBank/DDBJ databases">
        <authorList>
            <person name="MacLean D."/>
        </authorList>
    </citation>
    <scope>NUCLEOTIDE SEQUENCE</scope>
</reference>
<proteinExistence type="predicted"/>
<dbReference type="GO" id="GO:0046856">
    <property type="term" value="P:phosphatidylinositol dephosphorylation"/>
    <property type="evidence" value="ECO:0007669"/>
    <property type="project" value="InterPro"/>
</dbReference>
<evidence type="ECO:0000259" key="2">
    <source>
        <dbReference type="SMART" id="SM00128"/>
    </source>
</evidence>
<evidence type="ECO:0000313" key="3">
    <source>
        <dbReference type="EMBL" id="CCA18082.1"/>
    </source>
</evidence>
<reference evidence="3" key="1">
    <citation type="journal article" date="2011" name="PLoS Biol.">
        <title>Gene gain and loss during evolution of obligate parasitism in the white rust pathogen of Arabidopsis thaliana.</title>
        <authorList>
            <person name="Kemen E."/>
            <person name="Gardiner A."/>
            <person name="Schultz-Larsen T."/>
            <person name="Kemen A.C."/>
            <person name="Balmuth A.L."/>
            <person name="Robert-Seilaniantz A."/>
            <person name="Bailey K."/>
            <person name="Holub E."/>
            <person name="Studholme D.J."/>
            <person name="Maclean D."/>
            <person name="Jones J.D."/>
        </authorList>
    </citation>
    <scope>NUCLEOTIDE SEQUENCE</scope>
</reference>
<dbReference type="SUPFAM" id="SSF56219">
    <property type="entry name" value="DNase I-like"/>
    <property type="match status" value="1"/>
</dbReference>
<sequence>MVRVGPDLDASTASDSASNSKKTEGNVSESLGSNEAFECDQLDVTLDQAGFKQSGIKKSLRRGIRRHRPIQKECEINRIQIQKPEVDIPTSRSKISSSAQCTDTTKLDEKILAPISPRSNTSKLILGLSTPIREYSNTDCEHEQIDYATNRNLIKKTYDTARNNHRKIAPTMDMLSRAPSMHSPLLSDIGNDRVIFSACSSGMDENSTNSASSVLAITDILGEQANKLKTSDVEYQGTEDTRSEALCIQRWYRGFIGRRITEFTRAALERELEEEAWAEVSSEAATTIQSLLRAYSIRKRLSGRLLAICQKIKRAKVQIKWPNPLNSEPTQGWESIDSIFESEARNAQIRVFCGTWNLHAKLPTASLKQWISQNQYHIIAIGSEECGATIAKSVVFPSKRLWQDLVQATLGPTYTLLASHALAAIHNMVFAHRSLLPLIRDIQSDAIATGIGNQLGNKGGVGIAFSAGGTSFAFVNAHFEAHQHNVEKRNASFHKINTELRLRPVRFTPGLSQDTPLSKMKTSRASVFMYRGNVGDRLLSESFDRVFWYGDLNYRINGTRKMVDTLIKDQNHAVLYFNDQLQREMRESNVFSKFHEGPLNFLPTYKFDKNSDQYDSSSKQRIPSWTDRVLFLSNEDFLDIQVIRYTSEMQLQSSDHRPVTAVFLVNISLTGEVSEQSCSDPIWSQNATTSRICTIQ</sequence>
<feature type="compositionally biased region" description="Low complexity" evidence="1">
    <location>
        <begin position="7"/>
        <end position="20"/>
    </location>
</feature>
<dbReference type="Gene3D" id="3.60.10.10">
    <property type="entry name" value="Endonuclease/exonuclease/phosphatase"/>
    <property type="match status" value="1"/>
</dbReference>
<dbReference type="InterPro" id="IPR000048">
    <property type="entry name" value="IQ_motif_EF-hand-BS"/>
</dbReference>
<dbReference type="Pfam" id="PF00612">
    <property type="entry name" value="IQ"/>
    <property type="match status" value="2"/>
</dbReference>
<dbReference type="HOGENOM" id="CLU_396093_0_0_1"/>
<protein>
    <submittedName>
        <fullName evidence="3">Inositol polyphosphate 5phosphatase putative</fullName>
    </submittedName>
</protein>
<gene>
    <name evidence="3" type="primary">AlNc14C44G3641</name>
    <name evidence="3" type="ORF">ALNC14_042250</name>
</gene>
<dbReference type="PANTHER" id="PTHR11200:SF275">
    <property type="entry name" value="LD06095P"/>
    <property type="match status" value="1"/>
</dbReference>
<dbReference type="GO" id="GO:0004439">
    <property type="term" value="F:phosphatidylinositol-4,5-bisphosphate 5-phosphatase activity"/>
    <property type="evidence" value="ECO:0007669"/>
    <property type="project" value="TreeGrafter"/>
</dbReference>
<accession>F0WAB2</accession>
<dbReference type="AlphaFoldDB" id="F0WAB2"/>
<feature type="region of interest" description="Disordered" evidence="1">
    <location>
        <begin position="1"/>
        <end position="32"/>
    </location>
</feature>
<dbReference type="CDD" id="cd23767">
    <property type="entry name" value="IQCD"/>
    <property type="match status" value="1"/>
</dbReference>
<feature type="domain" description="Inositol polyphosphate-related phosphatase" evidence="2">
    <location>
        <begin position="347"/>
        <end position="674"/>
    </location>
</feature>
<evidence type="ECO:0000256" key="1">
    <source>
        <dbReference type="SAM" id="MobiDB-lite"/>
    </source>
</evidence>
<dbReference type="Gene3D" id="1.20.5.190">
    <property type="match status" value="1"/>
</dbReference>
<dbReference type="InterPro" id="IPR000300">
    <property type="entry name" value="IPPc"/>
</dbReference>
<dbReference type="InterPro" id="IPR046985">
    <property type="entry name" value="IP5"/>
</dbReference>